<dbReference type="EMBL" id="CDGJ01000095">
    <property type="protein sequence ID" value="CEJ08775.1"/>
    <property type="molecule type" value="Genomic_DNA"/>
</dbReference>
<sequence length="355" mass="37812">MKRKGVLALMLTSAMLMLSVAGCSGNKPVATENGTSSGKGTSASSNQVYAIIAKNTGNPYNQAETQGFQDAVKEFGGKSIVRAPEQPTAEGQITIINQLIAQKVASIAIASNDANALEPVLQKAMSAGIKVLSCDSAVNPASRMVHVDQADPVKIGQVEVQAMGKMMNYTGEFAILSATSTADNQNTWIKYMKEELKKPEYKKMRLVKIAYGDDLPDKSTSETEALLQSYPKLKGIISPTTVGIAAAAKVLSDKGLAGKVYLTGLGLPSQMITYIKSGVCPWMYLWNPIDIGYITGYVSKALVDGTITGKIGDTFTAGRLGKYTVTKAADGGTEVLLGPPYKFDKANIDRWAKVY</sequence>
<dbReference type="RefSeq" id="WP_240984865.1">
    <property type="nucleotide sequence ID" value="NZ_CDGJ01000095.1"/>
</dbReference>
<dbReference type="InterPro" id="IPR050555">
    <property type="entry name" value="Bact_Solute-Bind_Prot2"/>
</dbReference>
<evidence type="ECO:0000256" key="2">
    <source>
        <dbReference type="SAM" id="SignalP"/>
    </source>
</evidence>
<evidence type="ECO:0000259" key="3">
    <source>
        <dbReference type="Pfam" id="PF13407"/>
    </source>
</evidence>
<reference evidence="4" key="2">
    <citation type="submission" date="2020-01" db="EMBL/GenBank/DDBJ databases">
        <authorList>
            <person name="Hornung B."/>
        </authorList>
    </citation>
    <scope>NUCLEOTIDE SEQUENCE</scope>
    <source>
        <strain evidence="4">PacBioINE</strain>
    </source>
</reference>
<feature type="domain" description="Periplasmic binding protein" evidence="3">
    <location>
        <begin position="50"/>
        <end position="305"/>
    </location>
</feature>
<evidence type="ECO:0000313" key="4">
    <source>
        <dbReference type="EMBL" id="CAA7601315.1"/>
    </source>
</evidence>
<gene>
    <name evidence="4" type="ORF">DEACI_1981</name>
    <name evidence="5" type="ORF">DEACI_3255</name>
</gene>
<dbReference type="InterPro" id="IPR013459">
    <property type="entry name" value="RhaS"/>
</dbReference>
<dbReference type="Gene3D" id="3.40.50.2300">
    <property type="match status" value="2"/>
</dbReference>
<dbReference type="AlphaFoldDB" id="A0A8S0Y2X0"/>
<dbReference type="EMBL" id="LR746496">
    <property type="protein sequence ID" value="CAA7601315.1"/>
    <property type="molecule type" value="Genomic_DNA"/>
</dbReference>
<evidence type="ECO:0000313" key="6">
    <source>
        <dbReference type="Proteomes" id="UP001071230"/>
    </source>
</evidence>
<dbReference type="NCBIfam" id="TIGR02637">
    <property type="entry name" value="RhaS"/>
    <property type="match status" value="1"/>
</dbReference>
<evidence type="ECO:0000313" key="5">
    <source>
        <dbReference type="EMBL" id="CEJ08775.1"/>
    </source>
</evidence>
<name>A0A8S0Y2X0_9FIRM</name>
<keyword evidence="6" id="KW-1185">Reference proteome</keyword>
<dbReference type="GO" id="GO:0030288">
    <property type="term" value="C:outer membrane-bounded periplasmic space"/>
    <property type="evidence" value="ECO:0007669"/>
    <property type="project" value="TreeGrafter"/>
</dbReference>
<dbReference type="KEGG" id="aacx:DEACI_1981"/>
<dbReference type="Proteomes" id="UP001071230">
    <property type="component" value="Unassembled WGS sequence"/>
</dbReference>
<dbReference type="InterPro" id="IPR025997">
    <property type="entry name" value="SBP_2_dom"/>
</dbReference>
<feature type="chain" id="PRO_5038357800" evidence="2">
    <location>
        <begin position="22"/>
        <end position="355"/>
    </location>
</feature>
<dbReference type="Pfam" id="PF13407">
    <property type="entry name" value="Peripla_BP_4"/>
    <property type="match status" value="1"/>
</dbReference>
<accession>A0A8S0Y2X0</accession>
<reference evidence="5" key="1">
    <citation type="submission" date="2014-11" db="EMBL/GenBank/DDBJ databases">
        <authorList>
            <person name="Hornung B.V."/>
        </authorList>
    </citation>
    <scope>NUCLEOTIDE SEQUENCE</scope>
    <source>
        <strain evidence="5">INE</strain>
    </source>
</reference>
<dbReference type="GO" id="GO:0015762">
    <property type="term" value="P:rhamnose transmembrane transport"/>
    <property type="evidence" value="ECO:0007669"/>
    <property type="project" value="InterPro"/>
</dbReference>
<dbReference type="CDD" id="cd20000">
    <property type="entry name" value="PBP1_ABC_rhamnose"/>
    <property type="match status" value="1"/>
</dbReference>
<protein>
    <submittedName>
        <fullName evidence="4">Rhamnose ABC transporter, rhamnose-binding protein</fullName>
    </submittedName>
</protein>
<dbReference type="PROSITE" id="PS51257">
    <property type="entry name" value="PROKAR_LIPOPROTEIN"/>
    <property type="match status" value="1"/>
</dbReference>
<feature type="signal peptide" evidence="2">
    <location>
        <begin position="1"/>
        <end position="21"/>
    </location>
</feature>
<dbReference type="SUPFAM" id="SSF53822">
    <property type="entry name" value="Periplasmic binding protein-like I"/>
    <property type="match status" value="1"/>
</dbReference>
<dbReference type="InterPro" id="IPR028082">
    <property type="entry name" value="Peripla_BP_I"/>
</dbReference>
<evidence type="ECO:0000256" key="1">
    <source>
        <dbReference type="ARBA" id="ARBA00004196"/>
    </source>
</evidence>
<dbReference type="GO" id="GO:0030246">
    <property type="term" value="F:carbohydrate binding"/>
    <property type="evidence" value="ECO:0007669"/>
    <property type="project" value="TreeGrafter"/>
</dbReference>
<dbReference type="PANTHER" id="PTHR30036:SF8">
    <property type="entry name" value="ABC-TYPE SUGAR TRANSPORT SYSTEM PERIPLASMIC COMPONENT-LIKE PROTEIN"/>
    <property type="match status" value="1"/>
</dbReference>
<keyword evidence="2" id="KW-0732">Signal</keyword>
<organism evidence="4">
    <name type="scientific">Acididesulfobacillus acetoxydans</name>
    <dbReference type="NCBI Taxonomy" id="1561005"/>
    <lineage>
        <taxon>Bacteria</taxon>
        <taxon>Bacillati</taxon>
        <taxon>Bacillota</taxon>
        <taxon>Clostridia</taxon>
        <taxon>Eubacteriales</taxon>
        <taxon>Peptococcaceae</taxon>
        <taxon>Acididesulfobacillus</taxon>
    </lineage>
</organism>
<proteinExistence type="predicted"/>
<dbReference type="PANTHER" id="PTHR30036">
    <property type="entry name" value="D-XYLOSE-BINDING PERIPLASMIC PROTEIN"/>
    <property type="match status" value="1"/>
</dbReference>
<dbReference type="Proteomes" id="UP000836597">
    <property type="component" value="Chromosome"/>
</dbReference>
<comment type="subcellular location">
    <subcellularLocation>
        <location evidence="1">Cell envelope</location>
    </subcellularLocation>
</comment>